<keyword evidence="2" id="KW-1185">Reference proteome</keyword>
<evidence type="ECO:0000313" key="2">
    <source>
        <dbReference type="Proteomes" id="UP001597399"/>
    </source>
</evidence>
<evidence type="ECO:0000313" key="1">
    <source>
        <dbReference type="EMBL" id="MFD2695334.1"/>
    </source>
</evidence>
<proteinExistence type="predicted"/>
<organism evidence="1 2">
    <name type="scientific">Sporolactobacillus shoreicorticis</name>
    <dbReference type="NCBI Taxonomy" id="1923877"/>
    <lineage>
        <taxon>Bacteria</taxon>
        <taxon>Bacillati</taxon>
        <taxon>Bacillota</taxon>
        <taxon>Bacilli</taxon>
        <taxon>Bacillales</taxon>
        <taxon>Sporolactobacillaceae</taxon>
        <taxon>Sporolactobacillus</taxon>
    </lineage>
</organism>
<gene>
    <name evidence="1" type="ORF">ACFSUE_17150</name>
</gene>
<dbReference type="RefSeq" id="WP_253062582.1">
    <property type="nucleotide sequence ID" value="NZ_JAMXWM010000014.1"/>
</dbReference>
<accession>A0ABW5S6G9</accession>
<dbReference type="Proteomes" id="UP001597399">
    <property type="component" value="Unassembled WGS sequence"/>
</dbReference>
<sequence>MEEKNQIKTINNSSRNYQAPTVHQQWVGLKLKYLDSLVAIDAERDDVNASNEIKKLIEILNDELIVAGGERK</sequence>
<comment type="caution">
    <text evidence="1">The sequence shown here is derived from an EMBL/GenBank/DDBJ whole genome shotgun (WGS) entry which is preliminary data.</text>
</comment>
<dbReference type="EMBL" id="JBHUMQ010000042">
    <property type="protein sequence ID" value="MFD2695334.1"/>
    <property type="molecule type" value="Genomic_DNA"/>
</dbReference>
<reference evidence="2" key="1">
    <citation type="journal article" date="2019" name="Int. J. Syst. Evol. Microbiol.">
        <title>The Global Catalogue of Microorganisms (GCM) 10K type strain sequencing project: providing services to taxonomists for standard genome sequencing and annotation.</title>
        <authorList>
            <consortium name="The Broad Institute Genomics Platform"/>
            <consortium name="The Broad Institute Genome Sequencing Center for Infectious Disease"/>
            <person name="Wu L."/>
            <person name="Ma J."/>
        </authorList>
    </citation>
    <scope>NUCLEOTIDE SEQUENCE [LARGE SCALE GENOMIC DNA]</scope>
    <source>
        <strain evidence="2">TISTR 2466</strain>
    </source>
</reference>
<name>A0ABW5S6G9_9BACL</name>
<protein>
    <submittedName>
        <fullName evidence="1">Uncharacterized protein</fullName>
    </submittedName>
</protein>